<dbReference type="InterPro" id="IPR007825">
    <property type="entry name" value="Major_OMP_Legionella"/>
</dbReference>
<organism evidence="1 2">
    <name type="scientific">Bremerella cremea</name>
    <dbReference type="NCBI Taxonomy" id="1031537"/>
    <lineage>
        <taxon>Bacteria</taxon>
        <taxon>Pseudomonadati</taxon>
        <taxon>Planctomycetota</taxon>
        <taxon>Planctomycetia</taxon>
        <taxon>Pirellulales</taxon>
        <taxon>Pirellulaceae</taxon>
        <taxon>Bremerella</taxon>
    </lineage>
</organism>
<accession>A0A368KSE7</accession>
<sequence length="379" mass="42105">MLTFLPAMPNLFDNKLPRIAFKQRWLWLVVLLVFCGSALPLPNLLAESNELALVDEDWLACPVEPCPTLTPFAELLTLKLTEGSAENWAQEITPLGTGSLAGTARLVDAPFDWNAGVRAGIERAWPAEGTGTRLYYTYFGTQATNQAAGEVYSAFLGNFFADNPDGTSFGPKYQYATVDWDVQFHTIDVEFQRTFLISPALALRPFVGVKSAIIRQDIDSRWYRPIDSTSHNYQFNSATETLKQDFWGIGPSVGVEAFIPLSVSPTHSLQAYFAPSGALMYGNWNFSEVYQTDGPTSMTIVTPSTIAINSDPIHGAATMLRLALGLEWEQPGQRVTTRVRLGYEAQVWLNQMQFYSYNMGRLNNLMSLQGGVLEIGFCF</sequence>
<name>A0A368KSE7_9BACT</name>
<proteinExistence type="predicted"/>
<evidence type="ECO:0000313" key="1">
    <source>
        <dbReference type="EMBL" id="RCS48234.1"/>
    </source>
</evidence>
<dbReference type="Pfam" id="PF05150">
    <property type="entry name" value="Legionella_OMP"/>
    <property type="match status" value="1"/>
</dbReference>
<comment type="caution">
    <text evidence="1">The sequence shown here is derived from an EMBL/GenBank/DDBJ whole genome shotgun (WGS) entry which is preliminary data.</text>
</comment>
<dbReference type="AlphaFoldDB" id="A0A368KSE7"/>
<evidence type="ECO:0000313" key="2">
    <source>
        <dbReference type="Proteomes" id="UP000253562"/>
    </source>
</evidence>
<reference evidence="1 2" key="1">
    <citation type="submission" date="2018-07" db="EMBL/GenBank/DDBJ databases">
        <title>Comparative genomes isolates from brazilian mangrove.</title>
        <authorList>
            <person name="De Araujo J.E."/>
            <person name="Taketani R.G."/>
            <person name="Silva M.C.P."/>
            <person name="Lourenco M.V."/>
            <person name="Oliveira V.M."/>
            <person name="Andreote F.D."/>
        </authorList>
    </citation>
    <scope>NUCLEOTIDE SEQUENCE [LARGE SCALE GENOMIC DNA]</scope>
    <source>
        <strain evidence="1 2">HEX PRIS-MGV</strain>
    </source>
</reference>
<dbReference type="Proteomes" id="UP000253562">
    <property type="component" value="Unassembled WGS sequence"/>
</dbReference>
<dbReference type="EMBL" id="QPEX01000027">
    <property type="protein sequence ID" value="RCS48234.1"/>
    <property type="molecule type" value="Genomic_DNA"/>
</dbReference>
<gene>
    <name evidence="1" type="ORF">DTL42_13595</name>
</gene>
<protein>
    <submittedName>
        <fullName evidence="1">Uncharacterized protein</fullName>
    </submittedName>
</protein>